<name>A0AAE0KG14_9PEZI</name>
<proteinExistence type="predicted"/>
<evidence type="ECO:0000313" key="2">
    <source>
        <dbReference type="EMBL" id="KAK3375816.1"/>
    </source>
</evidence>
<feature type="compositionally biased region" description="Low complexity" evidence="1">
    <location>
        <begin position="120"/>
        <end position="139"/>
    </location>
</feature>
<accession>A0AAE0KG14</accession>
<dbReference type="AlphaFoldDB" id="A0AAE0KG14"/>
<dbReference type="Proteomes" id="UP001287356">
    <property type="component" value="Unassembled WGS sequence"/>
</dbReference>
<dbReference type="EMBL" id="JAULSN010000003">
    <property type="protein sequence ID" value="KAK3375816.1"/>
    <property type="molecule type" value="Genomic_DNA"/>
</dbReference>
<protein>
    <submittedName>
        <fullName evidence="2">Uncharacterized protein</fullName>
    </submittedName>
</protein>
<sequence length="204" mass="21905">MEFDFTMTPEERVNKGSASLPISAKSDHKKPWDWTLQEFKNHCITKNFNVAFDDKYTNTEKENTSNWWRRIGLLVNRGCLGPMIGAMLATESDKRPTAAQVLAIAEEHARDPETLFGLDPTAASPPAGGAGGPAQQATSKASQTNATVTARAPKRTAASVASRSSTPTTTNPNKRGRDNDLTADETAELNNNIAAAAAHQAPAK</sequence>
<comment type="caution">
    <text evidence="2">The sequence shown here is derived from an EMBL/GenBank/DDBJ whole genome shotgun (WGS) entry which is preliminary data.</text>
</comment>
<gene>
    <name evidence="2" type="ORF">B0T24DRAFT_676725</name>
</gene>
<feature type="region of interest" description="Disordered" evidence="1">
    <location>
        <begin position="1"/>
        <end position="22"/>
    </location>
</feature>
<reference evidence="2" key="1">
    <citation type="journal article" date="2023" name="Mol. Phylogenet. Evol.">
        <title>Genome-scale phylogeny and comparative genomics of the fungal order Sordariales.</title>
        <authorList>
            <person name="Hensen N."/>
            <person name="Bonometti L."/>
            <person name="Westerberg I."/>
            <person name="Brannstrom I.O."/>
            <person name="Guillou S."/>
            <person name="Cros-Aarteil S."/>
            <person name="Calhoun S."/>
            <person name="Haridas S."/>
            <person name="Kuo A."/>
            <person name="Mondo S."/>
            <person name="Pangilinan J."/>
            <person name="Riley R."/>
            <person name="LaButti K."/>
            <person name="Andreopoulos B."/>
            <person name="Lipzen A."/>
            <person name="Chen C."/>
            <person name="Yan M."/>
            <person name="Daum C."/>
            <person name="Ng V."/>
            <person name="Clum A."/>
            <person name="Steindorff A."/>
            <person name="Ohm R.A."/>
            <person name="Martin F."/>
            <person name="Silar P."/>
            <person name="Natvig D.O."/>
            <person name="Lalanne C."/>
            <person name="Gautier V."/>
            <person name="Ament-Velasquez S.L."/>
            <person name="Kruys A."/>
            <person name="Hutchinson M.I."/>
            <person name="Powell A.J."/>
            <person name="Barry K."/>
            <person name="Miller A.N."/>
            <person name="Grigoriev I.V."/>
            <person name="Debuchy R."/>
            <person name="Gladieux P."/>
            <person name="Hiltunen Thoren M."/>
            <person name="Johannesson H."/>
        </authorList>
    </citation>
    <scope>NUCLEOTIDE SEQUENCE</scope>
    <source>
        <strain evidence="2">CBS 958.72</strain>
    </source>
</reference>
<evidence type="ECO:0000313" key="3">
    <source>
        <dbReference type="Proteomes" id="UP001287356"/>
    </source>
</evidence>
<feature type="compositionally biased region" description="Low complexity" evidence="1">
    <location>
        <begin position="156"/>
        <end position="173"/>
    </location>
</feature>
<evidence type="ECO:0000256" key="1">
    <source>
        <dbReference type="SAM" id="MobiDB-lite"/>
    </source>
</evidence>
<reference evidence="2" key="2">
    <citation type="submission" date="2023-06" db="EMBL/GenBank/DDBJ databases">
        <authorList>
            <consortium name="Lawrence Berkeley National Laboratory"/>
            <person name="Haridas S."/>
            <person name="Hensen N."/>
            <person name="Bonometti L."/>
            <person name="Westerberg I."/>
            <person name="Brannstrom I.O."/>
            <person name="Guillou S."/>
            <person name="Cros-Aarteil S."/>
            <person name="Calhoun S."/>
            <person name="Kuo A."/>
            <person name="Mondo S."/>
            <person name="Pangilinan J."/>
            <person name="Riley R."/>
            <person name="Labutti K."/>
            <person name="Andreopoulos B."/>
            <person name="Lipzen A."/>
            <person name="Chen C."/>
            <person name="Yanf M."/>
            <person name="Daum C."/>
            <person name="Ng V."/>
            <person name="Clum A."/>
            <person name="Steindorff A."/>
            <person name="Ohm R."/>
            <person name="Martin F."/>
            <person name="Silar P."/>
            <person name="Natvig D."/>
            <person name="Lalanne C."/>
            <person name="Gautier V."/>
            <person name="Ament-Velasquez S.L."/>
            <person name="Kruys A."/>
            <person name="Hutchinson M.I."/>
            <person name="Powell A.J."/>
            <person name="Barry K."/>
            <person name="Miller A.N."/>
            <person name="Grigoriev I.V."/>
            <person name="Debuchy R."/>
            <person name="Gladieux P."/>
            <person name="Thoren M.H."/>
            <person name="Johannesson H."/>
        </authorList>
    </citation>
    <scope>NUCLEOTIDE SEQUENCE</scope>
    <source>
        <strain evidence="2">CBS 958.72</strain>
    </source>
</reference>
<feature type="region of interest" description="Disordered" evidence="1">
    <location>
        <begin position="115"/>
        <end position="183"/>
    </location>
</feature>
<organism evidence="2 3">
    <name type="scientific">Lasiosphaeria ovina</name>
    <dbReference type="NCBI Taxonomy" id="92902"/>
    <lineage>
        <taxon>Eukaryota</taxon>
        <taxon>Fungi</taxon>
        <taxon>Dikarya</taxon>
        <taxon>Ascomycota</taxon>
        <taxon>Pezizomycotina</taxon>
        <taxon>Sordariomycetes</taxon>
        <taxon>Sordariomycetidae</taxon>
        <taxon>Sordariales</taxon>
        <taxon>Lasiosphaeriaceae</taxon>
        <taxon>Lasiosphaeria</taxon>
    </lineage>
</organism>
<keyword evidence="3" id="KW-1185">Reference proteome</keyword>